<dbReference type="InterPro" id="IPR001789">
    <property type="entry name" value="Sig_transdc_resp-reg_receiver"/>
</dbReference>
<gene>
    <name evidence="3" type="ORF">E1N52_41365</name>
</gene>
<dbReference type="SMART" id="SM00448">
    <property type="entry name" value="REC"/>
    <property type="match status" value="1"/>
</dbReference>
<dbReference type="GO" id="GO:0000160">
    <property type="term" value="P:phosphorelay signal transduction system"/>
    <property type="evidence" value="ECO:0007669"/>
    <property type="project" value="InterPro"/>
</dbReference>
<organism evidence="3 4">
    <name type="scientific">Paraburkholderia guartelaensis</name>
    <dbReference type="NCBI Taxonomy" id="2546446"/>
    <lineage>
        <taxon>Bacteria</taxon>
        <taxon>Pseudomonadati</taxon>
        <taxon>Pseudomonadota</taxon>
        <taxon>Betaproteobacteria</taxon>
        <taxon>Burkholderiales</taxon>
        <taxon>Burkholderiaceae</taxon>
        <taxon>Paraburkholderia</taxon>
    </lineage>
</organism>
<dbReference type="Gene3D" id="3.40.50.2300">
    <property type="match status" value="1"/>
</dbReference>
<feature type="modified residue" description="4-aspartylphosphate" evidence="1">
    <location>
        <position position="69"/>
    </location>
</feature>
<evidence type="ECO:0000256" key="1">
    <source>
        <dbReference type="PROSITE-ProRule" id="PRU00169"/>
    </source>
</evidence>
<accession>A0A4R5L3B1</accession>
<reference evidence="3 4" key="1">
    <citation type="submission" date="2019-03" db="EMBL/GenBank/DDBJ databases">
        <title>Paraburkholderia sp. isolated from native Mimosa gymnas in Guartela State Park, Brazil.</title>
        <authorList>
            <person name="Paulitsch F."/>
            <person name="Hungria M."/>
            <person name="Delamuta J.R.M."/>
            <person name="Ribeiro R.A."/>
            <person name="Dall'Agnol R."/>
            <person name="Silva J.S.B."/>
        </authorList>
    </citation>
    <scope>NUCLEOTIDE SEQUENCE [LARGE SCALE GENOMIC DNA]</scope>
    <source>
        <strain evidence="3 4">CNPSo 3008</strain>
    </source>
</reference>
<dbReference type="CDD" id="cd17557">
    <property type="entry name" value="REC_Rcp-like"/>
    <property type="match status" value="1"/>
</dbReference>
<dbReference type="SUPFAM" id="SSF52172">
    <property type="entry name" value="CheY-like"/>
    <property type="match status" value="1"/>
</dbReference>
<dbReference type="InterPro" id="IPR011006">
    <property type="entry name" value="CheY-like_superfamily"/>
</dbReference>
<dbReference type="PANTHER" id="PTHR44520:SF2">
    <property type="entry name" value="RESPONSE REGULATOR RCP1"/>
    <property type="match status" value="1"/>
</dbReference>
<evidence type="ECO:0000259" key="2">
    <source>
        <dbReference type="PROSITE" id="PS50110"/>
    </source>
</evidence>
<dbReference type="AlphaFoldDB" id="A0A4R5L3B1"/>
<evidence type="ECO:0000313" key="3">
    <source>
        <dbReference type="EMBL" id="TDG02141.1"/>
    </source>
</evidence>
<dbReference type="RefSeq" id="WP_133190707.1">
    <property type="nucleotide sequence ID" value="NZ_SMOD01000076.1"/>
</dbReference>
<protein>
    <submittedName>
        <fullName evidence="3">Response regulator</fullName>
    </submittedName>
</protein>
<dbReference type="PROSITE" id="PS50110">
    <property type="entry name" value="RESPONSE_REGULATORY"/>
    <property type="match status" value="1"/>
</dbReference>
<comment type="caution">
    <text evidence="3">The sequence shown here is derived from an EMBL/GenBank/DDBJ whole genome shotgun (WGS) entry which is preliminary data.</text>
</comment>
<evidence type="ECO:0000313" key="4">
    <source>
        <dbReference type="Proteomes" id="UP000295606"/>
    </source>
</evidence>
<feature type="domain" description="Response regulatory" evidence="2">
    <location>
        <begin position="11"/>
        <end position="136"/>
    </location>
</feature>
<name>A0A4R5L3B1_9BURK</name>
<dbReference type="EMBL" id="SMOD01000076">
    <property type="protein sequence ID" value="TDG02141.1"/>
    <property type="molecule type" value="Genomic_DNA"/>
</dbReference>
<dbReference type="InterPro" id="IPR052893">
    <property type="entry name" value="TCS_response_regulator"/>
</dbReference>
<dbReference type="Pfam" id="PF00072">
    <property type="entry name" value="Response_reg"/>
    <property type="match status" value="1"/>
</dbReference>
<sequence length="150" mass="16937">MLSENSEQMFHILMVEDSPTDVMMTREALEYYKVLNPLHIAEDGVEAIEFLKREGKHANAPRPGLIILDLNLPRKSGQEVLQELKTDPELMNIPVVVLTTSKAEEDVAKSYGLHANCYITKPVDFEKFVQVVRSINDFWLGVVTLPPAKS</sequence>
<dbReference type="OrthoDB" id="9793549at2"/>
<keyword evidence="1" id="KW-0597">Phosphoprotein</keyword>
<proteinExistence type="predicted"/>
<dbReference type="PANTHER" id="PTHR44520">
    <property type="entry name" value="RESPONSE REGULATOR RCP1-RELATED"/>
    <property type="match status" value="1"/>
</dbReference>
<dbReference type="Proteomes" id="UP000295606">
    <property type="component" value="Unassembled WGS sequence"/>
</dbReference>